<evidence type="ECO:0000259" key="6">
    <source>
        <dbReference type="PROSITE" id="PS50850"/>
    </source>
</evidence>
<feature type="transmembrane region" description="Helical" evidence="5">
    <location>
        <begin position="167"/>
        <end position="185"/>
    </location>
</feature>
<comment type="subcellular location">
    <subcellularLocation>
        <location evidence="1">Membrane</location>
        <topology evidence="1">Multi-pass membrane protein</topology>
    </subcellularLocation>
</comment>
<dbReference type="EMBL" id="HBUF01104316">
    <property type="protein sequence ID" value="CAG6638847.1"/>
    <property type="molecule type" value="Transcribed_RNA"/>
</dbReference>
<name>A0A8D8QXN1_9HEMI</name>
<dbReference type="AlphaFoldDB" id="A0A8D8QXN1"/>
<feature type="transmembrane region" description="Helical" evidence="5">
    <location>
        <begin position="107"/>
        <end position="128"/>
    </location>
</feature>
<accession>A0A8D8QXN1</accession>
<dbReference type="PANTHER" id="PTHR48021">
    <property type="match status" value="1"/>
</dbReference>
<dbReference type="InterPro" id="IPR005828">
    <property type="entry name" value="MFS_sugar_transport-like"/>
</dbReference>
<keyword evidence="3 5" id="KW-1133">Transmembrane helix</keyword>
<evidence type="ECO:0000313" key="7">
    <source>
        <dbReference type="EMBL" id="CAG6638847.1"/>
    </source>
</evidence>
<dbReference type="InterPro" id="IPR050549">
    <property type="entry name" value="MFS_Trehalose_Transporter"/>
</dbReference>
<evidence type="ECO:0000256" key="4">
    <source>
        <dbReference type="ARBA" id="ARBA00023136"/>
    </source>
</evidence>
<feature type="domain" description="Major facilitator superfamily (MFS) profile" evidence="6">
    <location>
        <begin position="13"/>
        <end position="432"/>
    </location>
</feature>
<feature type="transmembrane region" description="Helical" evidence="5">
    <location>
        <begin position="314"/>
        <end position="332"/>
    </location>
</feature>
<dbReference type="Gene3D" id="1.20.1250.20">
    <property type="entry name" value="MFS general substrate transporter like domains"/>
    <property type="match status" value="1"/>
</dbReference>
<dbReference type="EMBL" id="HBUF01266259">
    <property type="protein sequence ID" value="CAG6684200.1"/>
    <property type="molecule type" value="Transcribed_RNA"/>
</dbReference>
<dbReference type="EMBL" id="HBUF01603562">
    <property type="protein sequence ID" value="CAG6776839.1"/>
    <property type="molecule type" value="Transcribed_RNA"/>
</dbReference>
<evidence type="ECO:0000256" key="1">
    <source>
        <dbReference type="ARBA" id="ARBA00004141"/>
    </source>
</evidence>
<feature type="transmembrane region" description="Helical" evidence="5">
    <location>
        <begin position="287"/>
        <end position="307"/>
    </location>
</feature>
<dbReference type="SUPFAM" id="SSF103473">
    <property type="entry name" value="MFS general substrate transporter"/>
    <property type="match status" value="1"/>
</dbReference>
<feature type="transmembrane region" description="Helical" evidence="5">
    <location>
        <begin position="408"/>
        <end position="427"/>
    </location>
</feature>
<dbReference type="InterPro" id="IPR020846">
    <property type="entry name" value="MFS_dom"/>
</dbReference>
<keyword evidence="4 5" id="KW-0472">Membrane</keyword>
<feature type="transmembrane region" description="Helical" evidence="5">
    <location>
        <begin position="140"/>
        <end position="161"/>
    </location>
</feature>
<dbReference type="EMBL" id="HBUF01266260">
    <property type="protein sequence ID" value="CAG6684201.1"/>
    <property type="molecule type" value="Transcribed_RNA"/>
</dbReference>
<feature type="transmembrane region" description="Helical" evidence="5">
    <location>
        <begin position="82"/>
        <end position="101"/>
    </location>
</feature>
<feature type="transmembrane region" description="Helical" evidence="5">
    <location>
        <begin position="378"/>
        <end position="402"/>
    </location>
</feature>
<organism evidence="7">
    <name type="scientific">Cacopsylla melanoneura</name>
    <dbReference type="NCBI Taxonomy" id="428564"/>
    <lineage>
        <taxon>Eukaryota</taxon>
        <taxon>Metazoa</taxon>
        <taxon>Ecdysozoa</taxon>
        <taxon>Arthropoda</taxon>
        <taxon>Hexapoda</taxon>
        <taxon>Insecta</taxon>
        <taxon>Pterygota</taxon>
        <taxon>Neoptera</taxon>
        <taxon>Paraneoptera</taxon>
        <taxon>Hemiptera</taxon>
        <taxon>Sternorrhyncha</taxon>
        <taxon>Psylloidea</taxon>
        <taxon>Psyllidae</taxon>
        <taxon>Psyllinae</taxon>
        <taxon>Cacopsylla</taxon>
    </lineage>
</organism>
<dbReference type="PANTHER" id="PTHR48021:SF33">
    <property type="entry name" value="AT22075P-RELATED"/>
    <property type="match status" value="1"/>
</dbReference>
<dbReference type="Pfam" id="PF00083">
    <property type="entry name" value="Sugar_tr"/>
    <property type="match status" value="1"/>
</dbReference>
<dbReference type="PROSITE" id="PS50850">
    <property type="entry name" value="MFS"/>
    <property type="match status" value="1"/>
</dbReference>
<dbReference type="GO" id="GO:0022857">
    <property type="term" value="F:transmembrane transporter activity"/>
    <property type="evidence" value="ECO:0007669"/>
    <property type="project" value="InterPro"/>
</dbReference>
<feature type="transmembrane region" description="Helical" evidence="5">
    <location>
        <begin position="344"/>
        <end position="366"/>
    </location>
</feature>
<dbReference type="GO" id="GO:0016020">
    <property type="term" value="C:membrane"/>
    <property type="evidence" value="ECO:0007669"/>
    <property type="project" value="UniProtKB-SubCell"/>
</dbReference>
<evidence type="ECO:0000256" key="2">
    <source>
        <dbReference type="ARBA" id="ARBA00022692"/>
    </source>
</evidence>
<reference evidence="7" key="1">
    <citation type="submission" date="2021-05" db="EMBL/GenBank/DDBJ databases">
        <authorList>
            <person name="Alioto T."/>
            <person name="Alioto T."/>
            <person name="Gomez Garrido J."/>
        </authorList>
    </citation>
    <scope>NUCLEOTIDE SEQUENCE</scope>
</reference>
<dbReference type="EMBL" id="HBUF01423327">
    <property type="protein sequence ID" value="CAG6741102.1"/>
    <property type="molecule type" value="Transcribed_RNA"/>
</dbReference>
<sequence length="444" mass="50222">MFYNPATVREWMAVLVVTMPSFTLGINNAWLSATFHYFDSKSPLGPLSRQYFSWLSSIPFLSALLGLLFWGPLSERLGRKATGFILGVPSAVMYAMMCFSHDQTVVLIARGIGGFANVGCIMCVTLYVKEIARSQTRQRLLNMFSLSLSLGGVYVITVATFLSYNTLHWLLLFICVLYLLLICLIPESPVFHIKNDDFDKARSSLEWLRQTKDETVLNNEIEILKQLFIKKSSIKFVDIFRNKYYIKTMLMGFFLQTAIINATGFSVITTFSSAILVNLLGEVDVNLYNVAFTVFEALGCLLAFPITNLLGRRTYIVSSCMGCSVILFTIALSQHVQVFHLFPLVLLISYIVLYTTITFPVTYIYFNEILASESSNHIFTIMVLGKNLGWFCSVKLFIYIAPYLHTDGTFMLFGSTCLMVAIVTMFFPESKNKSLQTIKEELHC</sequence>
<feature type="transmembrane region" description="Helical" evidence="5">
    <location>
        <begin position="51"/>
        <end position="70"/>
    </location>
</feature>
<proteinExistence type="predicted"/>
<dbReference type="InterPro" id="IPR036259">
    <property type="entry name" value="MFS_trans_sf"/>
</dbReference>
<evidence type="ECO:0000256" key="5">
    <source>
        <dbReference type="SAM" id="Phobius"/>
    </source>
</evidence>
<protein>
    <submittedName>
        <fullName evidence="7">Facilitated trehalose transporter Tret1</fullName>
    </submittedName>
</protein>
<feature type="transmembrane region" description="Helical" evidence="5">
    <location>
        <begin position="250"/>
        <end position="275"/>
    </location>
</feature>
<keyword evidence="2 5" id="KW-0812">Transmembrane</keyword>
<feature type="transmembrane region" description="Helical" evidence="5">
    <location>
        <begin position="12"/>
        <end position="31"/>
    </location>
</feature>
<evidence type="ECO:0000256" key="3">
    <source>
        <dbReference type="ARBA" id="ARBA00022989"/>
    </source>
</evidence>